<comment type="similarity">
    <text evidence="4 5">Belongs to the succinate/malate CoA ligase alpha subunit family.</text>
</comment>
<dbReference type="HAMAP" id="MF_01988">
    <property type="entry name" value="Succ_CoA_alpha"/>
    <property type="match status" value="1"/>
</dbReference>
<dbReference type="Pfam" id="PF02629">
    <property type="entry name" value="CoA_binding"/>
    <property type="match status" value="1"/>
</dbReference>
<evidence type="ECO:0000256" key="5">
    <source>
        <dbReference type="RuleBase" id="RU000677"/>
    </source>
</evidence>
<feature type="active site" description="Tele-phosphohistidine intermediate" evidence="4">
    <location>
        <position position="249"/>
    </location>
</feature>
<keyword evidence="3 4" id="KW-0547">Nucleotide-binding</keyword>
<keyword evidence="10" id="KW-1185">Reference proteome</keyword>
<feature type="compositionally biased region" description="Low complexity" evidence="7">
    <location>
        <begin position="302"/>
        <end position="318"/>
    </location>
</feature>
<sequence length="341" mass="35308">MSVFVDRNTRVLVQGITGSAGSFHTEQMLAYGTNVVAGVTPNRGGTRFQGTVPIFHTVADAVRETGANAAAIFVPPPFAADAIIEAAESDLPLIVTITEGIPILDMVRVRRYVESRPKSRLVGPNCPGVITPGQCKIGIMPGHIHRPGRIGVVSRSGTLTYEAVKQLTDLGLGQSTAVGIGGDPVHGTDFVDVLRAFEADPETEAIIMIGEIGGGEEEKGAAFVRDHMTKPVVGFIAGRTAPPGKRMGHAGAVISGGTGTAEAKMAAMREAGITVVDSPHLLGRAMKDALGRRAKPKPVPVTTGKRPAAATPPKKGAAVRSAAPSQRGGKATKKAAKGERD</sequence>
<comment type="catalytic activity">
    <reaction evidence="4 6">
        <text>succinate + ATP + CoA = succinyl-CoA + ADP + phosphate</text>
        <dbReference type="Rhea" id="RHEA:17661"/>
        <dbReference type="ChEBI" id="CHEBI:30031"/>
        <dbReference type="ChEBI" id="CHEBI:30616"/>
        <dbReference type="ChEBI" id="CHEBI:43474"/>
        <dbReference type="ChEBI" id="CHEBI:57287"/>
        <dbReference type="ChEBI" id="CHEBI:57292"/>
        <dbReference type="ChEBI" id="CHEBI:456216"/>
        <dbReference type="EC" id="6.2.1.5"/>
    </reaction>
</comment>
<dbReference type="InterPro" id="IPR005811">
    <property type="entry name" value="SUCC_ACL_C"/>
</dbReference>
<dbReference type="EMBL" id="AP025591">
    <property type="protein sequence ID" value="BDG06486.1"/>
    <property type="molecule type" value="Genomic_DNA"/>
</dbReference>
<feature type="region of interest" description="Disordered" evidence="7">
    <location>
        <begin position="291"/>
        <end position="341"/>
    </location>
</feature>
<evidence type="ECO:0000313" key="9">
    <source>
        <dbReference type="EMBL" id="BDG06486.1"/>
    </source>
</evidence>
<dbReference type="PANTHER" id="PTHR11117:SF2">
    <property type="entry name" value="SUCCINATE--COA LIGASE [ADP_GDP-FORMING] SUBUNIT ALPHA, MITOCHONDRIAL"/>
    <property type="match status" value="1"/>
</dbReference>
<feature type="binding site" evidence="4">
    <location>
        <begin position="97"/>
        <end position="99"/>
    </location>
    <ligand>
        <name>CoA</name>
        <dbReference type="ChEBI" id="CHEBI:57287"/>
    </ligand>
</feature>
<name>A0ABN6N061_9BACT</name>
<comment type="catalytic activity">
    <reaction evidence="4">
        <text>GTP + succinate + CoA = succinyl-CoA + GDP + phosphate</text>
        <dbReference type="Rhea" id="RHEA:22120"/>
        <dbReference type="ChEBI" id="CHEBI:30031"/>
        <dbReference type="ChEBI" id="CHEBI:37565"/>
        <dbReference type="ChEBI" id="CHEBI:43474"/>
        <dbReference type="ChEBI" id="CHEBI:57287"/>
        <dbReference type="ChEBI" id="CHEBI:57292"/>
        <dbReference type="ChEBI" id="CHEBI:58189"/>
    </reaction>
</comment>
<comment type="caution">
    <text evidence="4">Lacks conserved residue(s) required for the propagation of feature annotation.</text>
</comment>
<dbReference type="SUPFAM" id="SSF51735">
    <property type="entry name" value="NAD(P)-binding Rossmann-fold domains"/>
    <property type="match status" value="1"/>
</dbReference>
<evidence type="ECO:0000256" key="7">
    <source>
        <dbReference type="SAM" id="MobiDB-lite"/>
    </source>
</evidence>
<evidence type="ECO:0000256" key="6">
    <source>
        <dbReference type="RuleBase" id="RU000699"/>
    </source>
</evidence>
<gene>
    <name evidence="9" type="primary">sucD_2</name>
    <name evidence="4" type="synonym">sucD</name>
    <name evidence="9" type="ORF">AMOR_54820</name>
</gene>
<evidence type="ECO:0000256" key="3">
    <source>
        <dbReference type="ARBA" id="ARBA00022741"/>
    </source>
</evidence>
<keyword evidence="1 4" id="KW-0816">Tricarboxylic acid cycle</keyword>
<evidence type="ECO:0000256" key="2">
    <source>
        <dbReference type="ARBA" id="ARBA00022598"/>
    </source>
</evidence>
<comment type="pathway">
    <text evidence="4 6">Carbohydrate metabolism; tricarboxylic acid cycle; succinate from succinyl-CoA (ligase route): step 1/1.</text>
</comment>
<dbReference type="Gene3D" id="3.40.50.720">
    <property type="entry name" value="NAD(P)-binding Rossmann-like Domain"/>
    <property type="match status" value="1"/>
</dbReference>
<feature type="binding site" evidence="4">
    <location>
        <position position="161"/>
    </location>
    <ligand>
        <name>substrate</name>
        <note>ligand shared with subunit beta</note>
    </ligand>
</feature>
<organism evidence="9 10">
    <name type="scientific">Anaeromyxobacter oryzae</name>
    <dbReference type="NCBI Taxonomy" id="2918170"/>
    <lineage>
        <taxon>Bacteria</taxon>
        <taxon>Pseudomonadati</taxon>
        <taxon>Myxococcota</taxon>
        <taxon>Myxococcia</taxon>
        <taxon>Myxococcales</taxon>
        <taxon>Cystobacterineae</taxon>
        <taxon>Anaeromyxobacteraceae</taxon>
        <taxon>Anaeromyxobacter</taxon>
    </lineage>
</organism>
<evidence type="ECO:0000313" key="10">
    <source>
        <dbReference type="Proteomes" id="UP001162891"/>
    </source>
</evidence>
<dbReference type="InterPro" id="IPR003781">
    <property type="entry name" value="CoA-bd"/>
</dbReference>
<dbReference type="SUPFAM" id="SSF52210">
    <property type="entry name" value="Succinyl-CoA synthetase domains"/>
    <property type="match status" value="1"/>
</dbReference>
<feature type="domain" description="CoA-binding" evidence="8">
    <location>
        <begin position="4"/>
        <end position="101"/>
    </location>
</feature>
<dbReference type="PRINTS" id="PR01798">
    <property type="entry name" value="SCOASYNTHASE"/>
</dbReference>
<dbReference type="RefSeq" id="WP_248356530.1">
    <property type="nucleotide sequence ID" value="NZ_AP025591.1"/>
</dbReference>
<protein>
    <recommendedName>
        <fullName evidence="4">Succinate--CoA ligase [ADP-forming] subunit alpha</fullName>
        <ecNumber evidence="4">6.2.1.5</ecNumber>
    </recommendedName>
    <alternativeName>
        <fullName evidence="4">Succinyl-CoA synthetase subunit alpha</fullName>
        <shortName evidence="4">SCS-alpha</shortName>
    </alternativeName>
</protein>
<dbReference type="GO" id="GO:0016874">
    <property type="term" value="F:ligase activity"/>
    <property type="evidence" value="ECO:0007669"/>
    <property type="project" value="UniProtKB-KW"/>
</dbReference>
<dbReference type="PIRSF" id="PIRSF001553">
    <property type="entry name" value="SucCS_alpha"/>
    <property type="match status" value="1"/>
</dbReference>
<evidence type="ECO:0000256" key="4">
    <source>
        <dbReference type="HAMAP-Rule" id="MF_01988"/>
    </source>
</evidence>
<evidence type="ECO:0000256" key="1">
    <source>
        <dbReference type="ARBA" id="ARBA00022532"/>
    </source>
</evidence>
<comment type="function">
    <text evidence="4 6">Succinyl-CoA synthetase functions in the citric acid cycle (TCA), coupling the hydrolysis of succinyl-CoA to the synthesis of either ATP or GTP and thus represents the only step of substrate-level phosphorylation in the TCA. The alpha subunit of the enzyme binds the substrates coenzyme A and phosphate, while succinate binding and nucleotide specificity is provided by the beta subunit.</text>
</comment>
<dbReference type="PROSITE" id="PS01216">
    <property type="entry name" value="SUCCINYL_COA_LIG_1"/>
    <property type="match status" value="1"/>
</dbReference>
<dbReference type="InterPro" id="IPR017440">
    <property type="entry name" value="Cit_synth/succinyl-CoA_lig_AS"/>
</dbReference>
<accession>A0ABN6N061</accession>
<dbReference type="PANTHER" id="PTHR11117">
    <property type="entry name" value="SUCCINYL-COA LIGASE SUBUNIT ALPHA"/>
    <property type="match status" value="1"/>
</dbReference>
<dbReference type="InterPro" id="IPR016102">
    <property type="entry name" value="Succinyl-CoA_synth-like"/>
</dbReference>
<dbReference type="InterPro" id="IPR033847">
    <property type="entry name" value="Citrt_syn/SCS-alpha_CS"/>
</dbReference>
<feature type="binding site" evidence="4">
    <location>
        <begin position="17"/>
        <end position="20"/>
    </location>
    <ligand>
        <name>CoA</name>
        <dbReference type="ChEBI" id="CHEBI:57287"/>
    </ligand>
</feature>
<dbReference type="EC" id="6.2.1.5" evidence="4"/>
<reference evidence="10" key="1">
    <citation type="journal article" date="2022" name="Int. J. Syst. Evol. Microbiol.">
        <title>Anaeromyxobacter oryzae sp. nov., Anaeromyxobacter diazotrophicus sp. nov. and Anaeromyxobacter paludicola sp. nov., isolated from paddy soils.</title>
        <authorList>
            <person name="Itoh H."/>
            <person name="Xu Z."/>
            <person name="Mise K."/>
            <person name="Masuda Y."/>
            <person name="Ushijima N."/>
            <person name="Hayakawa C."/>
            <person name="Shiratori Y."/>
            <person name="Senoo K."/>
        </authorList>
    </citation>
    <scope>NUCLEOTIDE SEQUENCE [LARGE SCALE GENOMIC DNA]</scope>
    <source>
        <strain evidence="10">Red232</strain>
    </source>
</reference>
<comment type="subunit">
    <text evidence="4 6">Heterotetramer of two alpha and two beta subunits.</text>
</comment>
<dbReference type="InterPro" id="IPR036291">
    <property type="entry name" value="NAD(P)-bd_dom_sf"/>
</dbReference>
<dbReference type="NCBIfam" id="NF004230">
    <property type="entry name" value="PRK05678.1"/>
    <property type="match status" value="1"/>
</dbReference>
<dbReference type="InterPro" id="IPR005810">
    <property type="entry name" value="CoA_lig_alpha"/>
</dbReference>
<dbReference type="PROSITE" id="PS00399">
    <property type="entry name" value="SUCCINYL_COA_LIG_2"/>
    <property type="match status" value="1"/>
</dbReference>
<dbReference type="Gene3D" id="3.40.50.261">
    <property type="entry name" value="Succinyl-CoA synthetase domains"/>
    <property type="match status" value="1"/>
</dbReference>
<dbReference type="Pfam" id="PF00549">
    <property type="entry name" value="Ligase_CoA"/>
    <property type="match status" value="1"/>
</dbReference>
<evidence type="ECO:0000259" key="8">
    <source>
        <dbReference type="SMART" id="SM00881"/>
    </source>
</evidence>
<dbReference type="Proteomes" id="UP001162891">
    <property type="component" value="Chromosome"/>
</dbReference>
<dbReference type="NCBIfam" id="TIGR01019">
    <property type="entry name" value="sucCoAalpha"/>
    <property type="match status" value="1"/>
</dbReference>
<dbReference type="SMART" id="SM00881">
    <property type="entry name" value="CoA_binding"/>
    <property type="match status" value="1"/>
</dbReference>
<keyword evidence="2 4" id="KW-0436">Ligase</keyword>
<proteinExistence type="inferred from homology"/>